<evidence type="ECO:0000256" key="6">
    <source>
        <dbReference type="ARBA" id="ARBA00022806"/>
    </source>
</evidence>
<dbReference type="PANTHER" id="PTHR18934">
    <property type="entry name" value="ATP-DEPENDENT RNA HELICASE"/>
    <property type="match status" value="1"/>
</dbReference>
<evidence type="ECO:0000256" key="1">
    <source>
        <dbReference type="ARBA" id="ARBA00012552"/>
    </source>
</evidence>
<dbReference type="InterPro" id="IPR011709">
    <property type="entry name" value="DEAD-box_helicase_OB_fold"/>
</dbReference>
<keyword evidence="8" id="KW-0508">mRNA splicing</keyword>
<dbReference type="GO" id="GO:0003723">
    <property type="term" value="F:RNA binding"/>
    <property type="evidence" value="ECO:0000318"/>
    <property type="project" value="GO_Central"/>
</dbReference>
<dbReference type="FunFam" id="3.40.50.300:FF:000007">
    <property type="entry name" value="Pre-mRNA-splicing factor ATP-dependent RNA helicase"/>
    <property type="match status" value="1"/>
</dbReference>
<dbReference type="EC" id="3.6.4.13" evidence="1"/>
<keyword evidence="3" id="KW-0747">Spliceosome</keyword>
<reference evidence="13 14" key="2">
    <citation type="journal article" date="2017" name="Genome Biol.">
        <title>New reference genome sequences of hot pepper reveal the massive evolution of plant disease-resistance genes by retroduplication.</title>
        <authorList>
            <person name="Kim S."/>
            <person name="Park J."/>
            <person name="Yeom S.I."/>
            <person name="Kim Y.M."/>
            <person name="Seo E."/>
            <person name="Kim K.T."/>
            <person name="Kim M.S."/>
            <person name="Lee J.M."/>
            <person name="Cheong K."/>
            <person name="Shin H.S."/>
            <person name="Kim S.B."/>
            <person name="Han K."/>
            <person name="Lee J."/>
            <person name="Park M."/>
            <person name="Lee H.A."/>
            <person name="Lee H.Y."/>
            <person name="Lee Y."/>
            <person name="Oh S."/>
            <person name="Lee J.H."/>
            <person name="Choi E."/>
            <person name="Choi E."/>
            <person name="Lee S.E."/>
            <person name="Jeon J."/>
            <person name="Kim H."/>
            <person name="Choi G."/>
            <person name="Song H."/>
            <person name="Lee J."/>
            <person name="Lee S.C."/>
            <person name="Kwon J.K."/>
            <person name="Lee H.Y."/>
            <person name="Koo N."/>
            <person name="Hong Y."/>
            <person name="Kim R.W."/>
            <person name="Kang W.H."/>
            <person name="Huh J.H."/>
            <person name="Kang B.C."/>
            <person name="Yang T.J."/>
            <person name="Lee Y.H."/>
            <person name="Bennetzen J.L."/>
            <person name="Choi D."/>
        </authorList>
    </citation>
    <scope>NUCLEOTIDE SEQUENCE [LARGE SCALE GENOMIC DNA]</scope>
    <source>
        <strain evidence="14">cv. CM334</strain>
    </source>
</reference>
<comment type="similarity">
    <text evidence="10">Belongs to the DEAD box helicase family. DEAH subfamily. PRP2 sub-subfamily.</text>
</comment>
<keyword evidence="7" id="KW-0067">ATP-binding</keyword>
<dbReference type="SMART" id="SM00490">
    <property type="entry name" value="HELICc"/>
    <property type="match status" value="1"/>
</dbReference>
<dbReference type="CDD" id="cd18791">
    <property type="entry name" value="SF2_C_RHA"/>
    <property type="match status" value="1"/>
</dbReference>
<dbReference type="Pfam" id="PF00271">
    <property type="entry name" value="Helicase_C"/>
    <property type="match status" value="1"/>
</dbReference>
<keyword evidence="6 13" id="KW-0347">Helicase</keyword>
<evidence type="ECO:0000256" key="8">
    <source>
        <dbReference type="ARBA" id="ARBA00023187"/>
    </source>
</evidence>
<protein>
    <recommendedName>
        <fullName evidence="1">RNA helicase</fullName>
        <ecNumber evidence="1">3.6.4.13</ecNumber>
    </recommendedName>
    <alternativeName>
        <fullName evidence="11">DEAH RNA helicase homolog PRP2</fullName>
    </alternativeName>
</protein>
<evidence type="ECO:0000256" key="9">
    <source>
        <dbReference type="ARBA" id="ARBA00047984"/>
    </source>
</evidence>
<sequence>MREEGEAISKLGKLETLPQQVVRETLPIFSVRDELLQVVRENQVAPQPRHLALTAMNVAKRVSEEMESELGDKVGYAIRFEDVTGPSTVIKYMADVVARRRDFKVIVISDNLDGEKFSNFFVSVPIFCIPGRTFPVQISYSETPCEDYVEAAVKQAMTIHTTGAPGEILIFLTDQDEIEAACYALSEWMEQLISSINQPVPELLILPAYPQLPIDLRATIFQKTEDEARKCIVAINIIETSLNIDGIFHVIDTGYSKMKVYNPRTGVDALQVFPISRASADQRASLAGRTGQGTCYRLYTENAYENEMLQSTVPEIQRTNLEYVILFLKCLGIQNVLDFEFMDPPSQDNIVNSMYQLSVLGALNNAGDLTELGQKMVEFPLDTHLAKLLLMGEQFKCLNEVLTIVSMLSVPSVFFRPKDREEESDAAREIFVVPESDHLTLLNVKGLHKAREIRSQLLDILKKLEISLIKCCPNWDIVRKAICSAYFHNAAMLKGIGEYVHCRNKMPYNLHPTSALHELGDTPDYVVYHEVISMTKEYVQCVMAVEPHWLAKLGPMFFSV</sequence>
<dbReference type="STRING" id="4072.A0A2G2Y9U9"/>
<dbReference type="Gramene" id="PHT66510">
    <property type="protein sequence ID" value="PHT66510"/>
    <property type="gene ID" value="T459_30935"/>
</dbReference>
<name>A0A2G2Y9U9_CAPAN</name>
<dbReference type="GO" id="GO:0005681">
    <property type="term" value="C:spliceosomal complex"/>
    <property type="evidence" value="ECO:0007669"/>
    <property type="project" value="UniProtKB-KW"/>
</dbReference>
<keyword evidence="5" id="KW-0378">Hydrolase</keyword>
<evidence type="ECO:0000256" key="10">
    <source>
        <dbReference type="ARBA" id="ARBA00061257"/>
    </source>
</evidence>
<dbReference type="AlphaFoldDB" id="A0A2G2Y9U9"/>
<dbReference type="InterPro" id="IPR048333">
    <property type="entry name" value="HA2_WH"/>
</dbReference>
<gene>
    <name evidence="13" type="ORF">T459_30935</name>
</gene>
<dbReference type="PROSITE" id="PS51194">
    <property type="entry name" value="HELICASE_CTER"/>
    <property type="match status" value="1"/>
</dbReference>
<evidence type="ECO:0000256" key="2">
    <source>
        <dbReference type="ARBA" id="ARBA00022664"/>
    </source>
</evidence>
<dbReference type="GO" id="GO:0004386">
    <property type="term" value="F:helicase activity"/>
    <property type="evidence" value="ECO:0000318"/>
    <property type="project" value="GO_Central"/>
</dbReference>
<dbReference type="FunFam" id="1.20.120.1080:FF:000001">
    <property type="entry name" value="Pre-mRNA-splicing factor ATP-dependent RNA helicase"/>
    <property type="match status" value="1"/>
</dbReference>
<evidence type="ECO:0000256" key="3">
    <source>
        <dbReference type="ARBA" id="ARBA00022728"/>
    </source>
</evidence>
<dbReference type="Gene3D" id="1.20.120.1080">
    <property type="match status" value="1"/>
</dbReference>
<dbReference type="InterPro" id="IPR001650">
    <property type="entry name" value="Helicase_C-like"/>
</dbReference>
<dbReference type="GO" id="GO:0000398">
    <property type="term" value="P:mRNA splicing, via spliceosome"/>
    <property type="evidence" value="ECO:0000318"/>
    <property type="project" value="GO_Central"/>
</dbReference>
<dbReference type="GO" id="GO:0003724">
    <property type="term" value="F:RNA helicase activity"/>
    <property type="evidence" value="ECO:0007669"/>
    <property type="project" value="UniProtKB-EC"/>
</dbReference>
<evidence type="ECO:0000259" key="12">
    <source>
        <dbReference type="PROSITE" id="PS51194"/>
    </source>
</evidence>
<dbReference type="EMBL" id="AYRZ02000012">
    <property type="protein sequence ID" value="PHT66510.1"/>
    <property type="molecule type" value="Genomic_DNA"/>
</dbReference>
<organism evidence="13 14">
    <name type="scientific">Capsicum annuum</name>
    <name type="common">Capsicum pepper</name>
    <dbReference type="NCBI Taxonomy" id="4072"/>
    <lineage>
        <taxon>Eukaryota</taxon>
        <taxon>Viridiplantae</taxon>
        <taxon>Streptophyta</taxon>
        <taxon>Embryophyta</taxon>
        <taxon>Tracheophyta</taxon>
        <taxon>Spermatophyta</taxon>
        <taxon>Magnoliopsida</taxon>
        <taxon>eudicotyledons</taxon>
        <taxon>Gunneridae</taxon>
        <taxon>Pentapetalae</taxon>
        <taxon>asterids</taxon>
        <taxon>lamiids</taxon>
        <taxon>Solanales</taxon>
        <taxon>Solanaceae</taxon>
        <taxon>Solanoideae</taxon>
        <taxon>Capsiceae</taxon>
        <taxon>Capsicum</taxon>
    </lineage>
</organism>
<evidence type="ECO:0000256" key="11">
    <source>
        <dbReference type="ARBA" id="ARBA00077342"/>
    </source>
</evidence>
<dbReference type="Gene3D" id="3.40.50.300">
    <property type="entry name" value="P-loop containing nucleotide triphosphate hydrolases"/>
    <property type="match status" value="2"/>
</dbReference>
<dbReference type="Proteomes" id="UP000222542">
    <property type="component" value="Unassembled WGS sequence"/>
</dbReference>
<dbReference type="PANTHER" id="PTHR18934:SF233">
    <property type="entry name" value="RNA HELICASE"/>
    <property type="match status" value="1"/>
</dbReference>
<evidence type="ECO:0000313" key="14">
    <source>
        <dbReference type="Proteomes" id="UP000222542"/>
    </source>
</evidence>
<dbReference type="Pfam" id="PF21010">
    <property type="entry name" value="HA2_C"/>
    <property type="match status" value="1"/>
</dbReference>
<feature type="domain" description="Helicase C-terminal" evidence="12">
    <location>
        <begin position="144"/>
        <end position="332"/>
    </location>
</feature>
<evidence type="ECO:0000256" key="7">
    <source>
        <dbReference type="ARBA" id="ARBA00022840"/>
    </source>
</evidence>
<dbReference type="GO" id="GO:0016787">
    <property type="term" value="F:hydrolase activity"/>
    <property type="evidence" value="ECO:0007669"/>
    <property type="project" value="UniProtKB-KW"/>
</dbReference>
<dbReference type="InterPro" id="IPR027417">
    <property type="entry name" value="P-loop_NTPase"/>
</dbReference>
<evidence type="ECO:0000256" key="5">
    <source>
        <dbReference type="ARBA" id="ARBA00022801"/>
    </source>
</evidence>
<reference evidence="13 14" key="1">
    <citation type="journal article" date="2014" name="Nat. Genet.">
        <title>Genome sequence of the hot pepper provides insights into the evolution of pungency in Capsicum species.</title>
        <authorList>
            <person name="Kim S."/>
            <person name="Park M."/>
            <person name="Yeom S.I."/>
            <person name="Kim Y.M."/>
            <person name="Lee J.M."/>
            <person name="Lee H.A."/>
            <person name="Seo E."/>
            <person name="Choi J."/>
            <person name="Cheong K."/>
            <person name="Kim K.T."/>
            <person name="Jung K."/>
            <person name="Lee G.W."/>
            <person name="Oh S.K."/>
            <person name="Bae C."/>
            <person name="Kim S.B."/>
            <person name="Lee H.Y."/>
            <person name="Kim S.Y."/>
            <person name="Kim M.S."/>
            <person name="Kang B.C."/>
            <person name="Jo Y.D."/>
            <person name="Yang H.B."/>
            <person name="Jeong H.J."/>
            <person name="Kang W.H."/>
            <person name="Kwon J.K."/>
            <person name="Shin C."/>
            <person name="Lim J.Y."/>
            <person name="Park J.H."/>
            <person name="Huh J.H."/>
            <person name="Kim J.S."/>
            <person name="Kim B.D."/>
            <person name="Cohen O."/>
            <person name="Paran I."/>
            <person name="Suh M.C."/>
            <person name="Lee S.B."/>
            <person name="Kim Y.K."/>
            <person name="Shin Y."/>
            <person name="Noh S.J."/>
            <person name="Park J."/>
            <person name="Seo Y.S."/>
            <person name="Kwon S.Y."/>
            <person name="Kim H.A."/>
            <person name="Park J.M."/>
            <person name="Kim H.J."/>
            <person name="Choi S.B."/>
            <person name="Bosland P.W."/>
            <person name="Reeves G."/>
            <person name="Jo S.H."/>
            <person name="Lee B.W."/>
            <person name="Cho H.T."/>
            <person name="Choi H.S."/>
            <person name="Lee M.S."/>
            <person name="Yu Y."/>
            <person name="Do Choi Y."/>
            <person name="Park B.S."/>
            <person name="van Deynze A."/>
            <person name="Ashrafi H."/>
            <person name="Hill T."/>
            <person name="Kim W.T."/>
            <person name="Pai H.S."/>
            <person name="Ahn H.K."/>
            <person name="Yeam I."/>
            <person name="Giovannoni J.J."/>
            <person name="Rose J.K."/>
            <person name="Sorensen I."/>
            <person name="Lee S.J."/>
            <person name="Kim R.W."/>
            <person name="Choi I.Y."/>
            <person name="Choi B.S."/>
            <person name="Lim J.S."/>
            <person name="Lee Y.H."/>
            <person name="Choi D."/>
        </authorList>
    </citation>
    <scope>NUCLEOTIDE SEQUENCE [LARGE SCALE GENOMIC DNA]</scope>
    <source>
        <strain evidence="14">cv. CM334</strain>
    </source>
</reference>
<dbReference type="GO" id="GO:0005524">
    <property type="term" value="F:ATP binding"/>
    <property type="evidence" value="ECO:0007669"/>
    <property type="project" value="UniProtKB-KW"/>
</dbReference>
<accession>A0A2G2Y9U9</accession>
<evidence type="ECO:0000256" key="4">
    <source>
        <dbReference type="ARBA" id="ARBA00022741"/>
    </source>
</evidence>
<dbReference type="InterPro" id="IPR007502">
    <property type="entry name" value="Helicase-assoc_dom"/>
</dbReference>
<evidence type="ECO:0000313" key="13">
    <source>
        <dbReference type="EMBL" id="PHT66510.1"/>
    </source>
</evidence>
<keyword evidence="4" id="KW-0547">Nucleotide-binding</keyword>
<dbReference type="SMART" id="SM00847">
    <property type="entry name" value="HA2"/>
    <property type="match status" value="1"/>
</dbReference>
<proteinExistence type="inferred from homology"/>
<dbReference type="Pfam" id="PF04408">
    <property type="entry name" value="WHD_HA2"/>
    <property type="match status" value="1"/>
</dbReference>
<comment type="catalytic activity">
    <reaction evidence="9">
        <text>ATP + H2O = ADP + phosphate + H(+)</text>
        <dbReference type="Rhea" id="RHEA:13065"/>
        <dbReference type="ChEBI" id="CHEBI:15377"/>
        <dbReference type="ChEBI" id="CHEBI:15378"/>
        <dbReference type="ChEBI" id="CHEBI:30616"/>
        <dbReference type="ChEBI" id="CHEBI:43474"/>
        <dbReference type="ChEBI" id="CHEBI:456216"/>
        <dbReference type="EC" id="3.6.4.13"/>
    </reaction>
</comment>
<dbReference type="OMA" id="XGREEES"/>
<keyword evidence="14" id="KW-1185">Reference proteome</keyword>
<dbReference type="SUPFAM" id="SSF52540">
    <property type="entry name" value="P-loop containing nucleoside triphosphate hydrolases"/>
    <property type="match status" value="1"/>
</dbReference>
<keyword evidence="2" id="KW-0507">mRNA processing</keyword>
<comment type="caution">
    <text evidence="13">The sequence shown here is derived from an EMBL/GenBank/DDBJ whole genome shotgun (WGS) entry which is preliminary data.</text>
</comment>
<dbReference type="Pfam" id="PF07717">
    <property type="entry name" value="OB_NTP_bind"/>
    <property type="match status" value="1"/>
</dbReference>